<evidence type="ECO:0000259" key="8">
    <source>
        <dbReference type="PROSITE" id="PS50059"/>
    </source>
</evidence>
<keyword evidence="10" id="KW-1185">Reference proteome</keyword>
<dbReference type="InterPro" id="IPR027304">
    <property type="entry name" value="Trigger_fact/SurA_dom_sf"/>
</dbReference>
<reference evidence="9 10" key="1">
    <citation type="submission" date="2016-11" db="EMBL/GenBank/DDBJ databases">
        <authorList>
            <person name="Jaros S."/>
            <person name="Januszkiewicz K."/>
            <person name="Wedrychowicz H."/>
        </authorList>
    </citation>
    <scope>NUCLEOTIDE SEQUENCE [LARGE SCALE GENOMIC DNA]</scope>
    <source>
        <strain evidence="9 10">DSM 15970</strain>
    </source>
</reference>
<name>A0A1M6J0K8_9FIRM</name>
<dbReference type="InterPro" id="IPR037041">
    <property type="entry name" value="Trigger_fac_C_sf"/>
</dbReference>
<evidence type="ECO:0000256" key="1">
    <source>
        <dbReference type="ARBA" id="ARBA00000971"/>
    </source>
</evidence>
<feature type="region of interest" description="Disordered" evidence="6">
    <location>
        <begin position="349"/>
        <end position="368"/>
    </location>
</feature>
<dbReference type="PROSITE" id="PS50059">
    <property type="entry name" value="FKBP_PPIASE"/>
    <property type="match status" value="1"/>
</dbReference>
<dbReference type="InterPro" id="IPR008880">
    <property type="entry name" value="Trigger_fac_C"/>
</dbReference>
<feature type="signal peptide" evidence="7">
    <location>
        <begin position="1"/>
        <end position="19"/>
    </location>
</feature>
<organism evidence="9 10">
    <name type="scientific">Parasporobacterium paucivorans DSM 15970</name>
    <dbReference type="NCBI Taxonomy" id="1122934"/>
    <lineage>
        <taxon>Bacteria</taxon>
        <taxon>Bacillati</taxon>
        <taxon>Bacillota</taxon>
        <taxon>Clostridia</taxon>
        <taxon>Lachnospirales</taxon>
        <taxon>Lachnospiraceae</taxon>
        <taxon>Parasporobacterium</taxon>
    </lineage>
</organism>
<evidence type="ECO:0000256" key="7">
    <source>
        <dbReference type="SAM" id="SignalP"/>
    </source>
</evidence>
<feature type="chain" id="PRO_5039685557" description="peptidylprolyl isomerase" evidence="7">
    <location>
        <begin position="20"/>
        <end position="368"/>
    </location>
</feature>
<dbReference type="SUPFAM" id="SSF54534">
    <property type="entry name" value="FKBP-like"/>
    <property type="match status" value="1"/>
</dbReference>
<evidence type="ECO:0000256" key="6">
    <source>
        <dbReference type="SAM" id="MobiDB-lite"/>
    </source>
</evidence>
<evidence type="ECO:0000256" key="5">
    <source>
        <dbReference type="PROSITE-ProRule" id="PRU00277"/>
    </source>
</evidence>
<gene>
    <name evidence="9" type="ORF">SAMN02745691_01886</name>
</gene>
<dbReference type="GO" id="GO:0003755">
    <property type="term" value="F:peptidyl-prolyl cis-trans isomerase activity"/>
    <property type="evidence" value="ECO:0007669"/>
    <property type="project" value="UniProtKB-KW"/>
</dbReference>
<dbReference type="InterPro" id="IPR001179">
    <property type="entry name" value="PPIase_FKBP_dom"/>
</dbReference>
<dbReference type="AlphaFoldDB" id="A0A1M6J0K8"/>
<dbReference type="EC" id="5.2.1.8" evidence="2 5"/>
<proteinExistence type="predicted"/>
<evidence type="ECO:0000256" key="2">
    <source>
        <dbReference type="ARBA" id="ARBA00013194"/>
    </source>
</evidence>
<dbReference type="PROSITE" id="PS51257">
    <property type="entry name" value="PROKAR_LIPOPROTEIN"/>
    <property type="match status" value="1"/>
</dbReference>
<dbReference type="GO" id="GO:0015031">
    <property type="term" value="P:protein transport"/>
    <property type="evidence" value="ECO:0007669"/>
    <property type="project" value="InterPro"/>
</dbReference>
<dbReference type="Pfam" id="PF05698">
    <property type="entry name" value="Trigger_C"/>
    <property type="match status" value="1"/>
</dbReference>
<dbReference type="STRING" id="1122934.SAMN02745691_01886"/>
<accession>A0A1M6J0K8</accession>
<keyword evidence="7" id="KW-0732">Signal</keyword>
<sequence>MKKIILITTLCLSLVFSLAACGGSSNSAFTMGNYDKLEVAKADVEIQETAVDDYINSLLQSAATTSSVTEGTVADGDTLNINYTGYVDGATFDGGSAEGASLTIGSGTFIDGFESGLIGVAIGSTVTLNLTFPDPYSSNTDLSGKAVTFDVTVNSKNVSIVPELTDAWVAENAANFTTDALTTTDELRAFARKQLEDDALKSATWNALWALGSMSSYDEKEVATLVDQEVTYYEDSISSSYGMKLADYLTLVGQTQEEFEATITDGVKEYMLRKKIIEYVAEQEKVSVSSDEYEASLQEYADYYKYDSVSAMTDDVVPLFLDQIRLSLLSDKVYEVIKGNVKVVESTDAETTTAADETTAAAETTAAE</sequence>
<keyword evidence="3 5" id="KW-0697">Rotamase</keyword>
<evidence type="ECO:0000256" key="4">
    <source>
        <dbReference type="ARBA" id="ARBA00023235"/>
    </source>
</evidence>
<dbReference type="Gene3D" id="1.10.3120.10">
    <property type="entry name" value="Trigger factor, C-terminal domain"/>
    <property type="match status" value="1"/>
</dbReference>
<dbReference type="InterPro" id="IPR046357">
    <property type="entry name" value="PPIase_dom_sf"/>
</dbReference>
<protein>
    <recommendedName>
        <fullName evidence="2 5">peptidylprolyl isomerase</fullName>
        <ecNumber evidence="2 5">5.2.1.8</ecNumber>
    </recommendedName>
</protein>
<keyword evidence="4 5" id="KW-0413">Isomerase</keyword>
<comment type="catalytic activity">
    <reaction evidence="1 5">
        <text>[protein]-peptidylproline (omega=180) = [protein]-peptidylproline (omega=0)</text>
        <dbReference type="Rhea" id="RHEA:16237"/>
        <dbReference type="Rhea" id="RHEA-COMP:10747"/>
        <dbReference type="Rhea" id="RHEA-COMP:10748"/>
        <dbReference type="ChEBI" id="CHEBI:83833"/>
        <dbReference type="ChEBI" id="CHEBI:83834"/>
        <dbReference type="EC" id="5.2.1.8"/>
    </reaction>
</comment>
<dbReference type="Gene3D" id="3.10.50.40">
    <property type="match status" value="1"/>
</dbReference>
<dbReference type="OrthoDB" id="9767721at2"/>
<evidence type="ECO:0000256" key="3">
    <source>
        <dbReference type="ARBA" id="ARBA00023110"/>
    </source>
</evidence>
<evidence type="ECO:0000313" key="10">
    <source>
        <dbReference type="Proteomes" id="UP000184342"/>
    </source>
</evidence>
<dbReference type="GO" id="GO:0006457">
    <property type="term" value="P:protein folding"/>
    <property type="evidence" value="ECO:0007669"/>
    <property type="project" value="InterPro"/>
</dbReference>
<dbReference type="SUPFAM" id="SSF109998">
    <property type="entry name" value="Triger factor/SurA peptide-binding domain-like"/>
    <property type="match status" value="1"/>
</dbReference>
<feature type="domain" description="PPIase FKBP-type" evidence="8">
    <location>
        <begin position="76"/>
        <end position="138"/>
    </location>
</feature>
<dbReference type="EMBL" id="FQYT01000020">
    <property type="protein sequence ID" value="SHJ40179.1"/>
    <property type="molecule type" value="Genomic_DNA"/>
</dbReference>
<dbReference type="Pfam" id="PF00254">
    <property type="entry name" value="FKBP_C"/>
    <property type="match status" value="1"/>
</dbReference>
<dbReference type="Proteomes" id="UP000184342">
    <property type="component" value="Unassembled WGS sequence"/>
</dbReference>
<evidence type="ECO:0000313" key="9">
    <source>
        <dbReference type="EMBL" id="SHJ40179.1"/>
    </source>
</evidence>